<feature type="region of interest" description="Disordered" evidence="1">
    <location>
        <begin position="294"/>
        <end position="350"/>
    </location>
</feature>
<dbReference type="InParanoid" id="A0A1Y2M2T7"/>
<evidence type="ECO:0000313" key="3">
    <source>
        <dbReference type="Proteomes" id="UP000193240"/>
    </source>
</evidence>
<feature type="region of interest" description="Disordered" evidence="1">
    <location>
        <begin position="171"/>
        <end position="190"/>
    </location>
</feature>
<evidence type="ECO:0000313" key="2">
    <source>
        <dbReference type="EMBL" id="OSS49528.1"/>
    </source>
</evidence>
<feature type="compositionally biased region" description="Polar residues" evidence="1">
    <location>
        <begin position="250"/>
        <end position="261"/>
    </location>
</feature>
<feature type="region of interest" description="Disordered" evidence="1">
    <location>
        <begin position="92"/>
        <end position="140"/>
    </location>
</feature>
<feature type="compositionally biased region" description="Basic and acidic residues" evidence="1">
    <location>
        <begin position="47"/>
        <end position="72"/>
    </location>
</feature>
<protein>
    <submittedName>
        <fullName evidence="2">Uncharacterized protein</fullName>
    </submittedName>
</protein>
<accession>A0A1Y2M2T7</accession>
<dbReference type="AlphaFoldDB" id="A0A1Y2M2T7"/>
<gene>
    <name evidence="2" type="ORF">B5807_06018</name>
</gene>
<organism evidence="2 3">
    <name type="scientific">Epicoccum nigrum</name>
    <name type="common">Soil fungus</name>
    <name type="synonym">Epicoccum purpurascens</name>
    <dbReference type="NCBI Taxonomy" id="105696"/>
    <lineage>
        <taxon>Eukaryota</taxon>
        <taxon>Fungi</taxon>
        <taxon>Dikarya</taxon>
        <taxon>Ascomycota</taxon>
        <taxon>Pezizomycotina</taxon>
        <taxon>Dothideomycetes</taxon>
        <taxon>Pleosporomycetidae</taxon>
        <taxon>Pleosporales</taxon>
        <taxon>Pleosporineae</taxon>
        <taxon>Didymellaceae</taxon>
        <taxon>Epicoccum</taxon>
    </lineage>
</organism>
<dbReference type="EMBL" id="KZ107843">
    <property type="protein sequence ID" value="OSS49528.1"/>
    <property type="molecule type" value="Genomic_DNA"/>
</dbReference>
<evidence type="ECO:0000256" key="1">
    <source>
        <dbReference type="SAM" id="MobiDB-lite"/>
    </source>
</evidence>
<proteinExistence type="predicted"/>
<feature type="compositionally biased region" description="Polar residues" evidence="1">
    <location>
        <begin position="92"/>
        <end position="119"/>
    </location>
</feature>
<feature type="region of interest" description="Disordered" evidence="1">
    <location>
        <begin position="250"/>
        <end position="269"/>
    </location>
</feature>
<feature type="compositionally biased region" description="Basic and acidic residues" evidence="1">
    <location>
        <begin position="120"/>
        <end position="133"/>
    </location>
</feature>
<feature type="region of interest" description="Disordered" evidence="1">
    <location>
        <begin position="1"/>
        <end position="78"/>
    </location>
</feature>
<feature type="compositionally biased region" description="Polar residues" evidence="1">
    <location>
        <begin position="180"/>
        <end position="189"/>
    </location>
</feature>
<keyword evidence="3" id="KW-1185">Reference proteome</keyword>
<dbReference type="Proteomes" id="UP000193240">
    <property type="component" value="Unassembled WGS sequence"/>
</dbReference>
<reference evidence="2 3" key="1">
    <citation type="journal article" date="2017" name="Genome Announc.">
        <title>Genome sequence of the saprophytic ascomycete Epicoccum nigrum ICMP 19927 strain isolated from New Zealand.</title>
        <authorList>
            <person name="Fokin M."/>
            <person name="Fleetwood D."/>
            <person name="Weir B.S."/>
            <person name="Villas-Boas S.G."/>
        </authorList>
    </citation>
    <scope>NUCLEOTIDE SEQUENCE [LARGE SCALE GENOMIC DNA]</scope>
    <source>
        <strain evidence="2 3">ICMP 19927</strain>
    </source>
</reference>
<name>A0A1Y2M2T7_EPING</name>
<sequence>MKFLRNNGGKNENSKDTPDAQRRRRKDNPRTKEEDISAFFTSARSMLADKDRDVKPGNDHAATKIQRSERRRAPIQPEAAVTAFVRRQSQLYSNKSSPRQMSTSYVSWSESLRASGSERQTGRKTEQTRRTDRPSQTNPKVRFERHTALRQQHVPSSLVFEPSVDKSDLARAPPIVPVPTNLSDSQSLPGRSFSHRRMHFVDQAAGGDQIEEVVRPLSMSPVLEADVEAEEFKLPQTKRLNKRPDMGRMLSNQEQGSTGAVSTLDCHASPRRSKSLGEVLQQCNNMEFWEARPHTMNDQPFKSNHETRHSSRRSATQGSREHSIAPDTQTWRLPNFPSPSFYEQQEHRQRLPVPSDLQNGLQLVDAADDDYVFESDLLSQTVMMRCGTGQYPVSWMA</sequence>
<feature type="compositionally biased region" description="Basic and acidic residues" evidence="1">
    <location>
        <begin position="12"/>
        <end position="21"/>
    </location>
</feature>
<dbReference type="STRING" id="105696.A0A1Y2M2T7"/>